<sequence>MLTSQSGKSAETAVEDIEGVLAEDSILVTLETHEDPQKMSAPRRWIAVFVISLGALCVTSASSMAAFTEAGIAEAFHVSHEVTILGVSLFVAGLGVGPLLVGPLSEVYGTGRNIIYRISYILFLIFTFPVAFAPNITVFLIFRLLTGFCGSAFLSVAGGSVSDLFPDSRVVNPMGLYTASPFIGPTLGPLIAGCVLQNIDWRWTYRIDLCWIFGQCILLFIFVPETYAPVLLKKKAARLRKETGNLKYYAPLDRTQGSLASAILISCYKPFQLVLFDRMALLLNTWNALLLGILYLAFQAFPIIFEDKHHFDLQMTGL</sequence>
<feature type="transmembrane region" description="Helical" evidence="5">
    <location>
        <begin position="281"/>
        <end position="305"/>
    </location>
</feature>
<comment type="subcellular location">
    <subcellularLocation>
        <location evidence="1">Membrane</location>
        <topology evidence="1">Multi-pass membrane protein</topology>
    </subcellularLocation>
</comment>
<dbReference type="InterPro" id="IPR020846">
    <property type="entry name" value="MFS_dom"/>
</dbReference>
<keyword evidence="3 5" id="KW-1133">Transmembrane helix</keyword>
<dbReference type="OrthoDB" id="3561359at2759"/>
<evidence type="ECO:0000256" key="4">
    <source>
        <dbReference type="ARBA" id="ARBA00023136"/>
    </source>
</evidence>
<reference evidence="8" key="2">
    <citation type="submission" date="2015-01" db="EMBL/GenBank/DDBJ databases">
        <title>Evolutionary Origins and Diversification of the Mycorrhizal Mutualists.</title>
        <authorList>
            <consortium name="DOE Joint Genome Institute"/>
            <consortium name="Mycorrhizal Genomics Consortium"/>
            <person name="Kohler A."/>
            <person name="Kuo A."/>
            <person name="Nagy L.G."/>
            <person name="Floudas D."/>
            <person name="Copeland A."/>
            <person name="Barry K.W."/>
            <person name="Cichocki N."/>
            <person name="Veneault-Fourrey C."/>
            <person name="LaButti K."/>
            <person name="Lindquist E.A."/>
            <person name="Lipzen A."/>
            <person name="Lundell T."/>
            <person name="Morin E."/>
            <person name="Murat C."/>
            <person name="Riley R."/>
            <person name="Ohm R."/>
            <person name="Sun H."/>
            <person name="Tunlid A."/>
            <person name="Henrissat B."/>
            <person name="Grigoriev I.V."/>
            <person name="Hibbett D.S."/>
            <person name="Martin F."/>
        </authorList>
    </citation>
    <scope>NUCLEOTIDE SEQUENCE [LARGE SCALE GENOMIC DNA]</scope>
    <source>
        <strain evidence="8">441</strain>
    </source>
</reference>
<dbReference type="SUPFAM" id="SSF103473">
    <property type="entry name" value="MFS general substrate transporter"/>
    <property type="match status" value="1"/>
</dbReference>
<gene>
    <name evidence="7" type="ORF">PISMIDRAFT_642582</name>
</gene>
<feature type="transmembrane region" description="Helical" evidence="5">
    <location>
        <begin position="211"/>
        <end position="232"/>
    </location>
</feature>
<dbReference type="Proteomes" id="UP000054018">
    <property type="component" value="Unassembled WGS sequence"/>
</dbReference>
<dbReference type="HOGENOM" id="CLU_008455_1_1_1"/>
<feature type="transmembrane region" description="Helical" evidence="5">
    <location>
        <begin position="174"/>
        <end position="199"/>
    </location>
</feature>
<dbReference type="GO" id="GO:0022857">
    <property type="term" value="F:transmembrane transporter activity"/>
    <property type="evidence" value="ECO:0007669"/>
    <property type="project" value="InterPro"/>
</dbReference>
<dbReference type="EMBL" id="KN833710">
    <property type="protein sequence ID" value="KIK25166.1"/>
    <property type="molecule type" value="Genomic_DNA"/>
</dbReference>
<reference evidence="7 8" key="1">
    <citation type="submission" date="2014-04" db="EMBL/GenBank/DDBJ databases">
        <authorList>
            <consortium name="DOE Joint Genome Institute"/>
            <person name="Kuo A."/>
            <person name="Kohler A."/>
            <person name="Costa M.D."/>
            <person name="Nagy L.G."/>
            <person name="Floudas D."/>
            <person name="Copeland A."/>
            <person name="Barry K.W."/>
            <person name="Cichocki N."/>
            <person name="Veneault-Fourrey C."/>
            <person name="LaButti K."/>
            <person name="Lindquist E.A."/>
            <person name="Lipzen A."/>
            <person name="Lundell T."/>
            <person name="Morin E."/>
            <person name="Murat C."/>
            <person name="Sun H."/>
            <person name="Tunlid A."/>
            <person name="Henrissat B."/>
            <person name="Grigoriev I.V."/>
            <person name="Hibbett D.S."/>
            <person name="Martin F."/>
            <person name="Nordberg H.P."/>
            <person name="Cantor M.N."/>
            <person name="Hua S.X."/>
        </authorList>
    </citation>
    <scope>NUCLEOTIDE SEQUENCE [LARGE SCALE GENOMIC DNA]</scope>
    <source>
        <strain evidence="7 8">441</strain>
    </source>
</reference>
<accession>A0A0C9Z7B2</accession>
<evidence type="ECO:0000256" key="2">
    <source>
        <dbReference type="ARBA" id="ARBA00022692"/>
    </source>
</evidence>
<keyword evidence="8" id="KW-1185">Reference proteome</keyword>
<proteinExistence type="predicted"/>
<evidence type="ECO:0000259" key="6">
    <source>
        <dbReference type="PROSITE" id="PS50850"/>
    </source>
</evidence>
<dbReference type="STRING" id="765257.A0A0C9Z7B2"/>
<feature type="transmembrane region" description="Helical" evidence="5">
    <location>
        <begin position="114"/>
        <end position="132"/>
    </location>
</feature>
<dbReference type="InterPro" id="IPR011701">
    <property type="entry name" value="MFS"/>
</dbReference>
<name>A0A0C9Z7B2_9AGAM</name>
<dbReference type="PANTHER" id="PTHR23502">
    <property type="entry name" value="MAJOR FACILITATOR SUPERFAMILY"/>
    <property type="match status" value="1"/>
</dbReference>
<dbReference type="Pfam" id="PF07690">
    <property type="entry name" value="MFS_1"/>
    <property type="match status" value="1"/>
</dbReference>
<evidence type="ECO:0000256" key="1">
    <source>
        <dbReference type="ARBA" id="ARBA00004141"/>
    </source>
</evidence>
<feature type="domain" description="Major facilitator superfamily (MFS) profile" evidence="6">
    <location>
        <begin position="47"/>
        <end position="318"/>
    </location>
</feature>
<evidence type="ECO:0000256" key="5">
    <source>
        <dbReference type="SAM" id="Phobius"/>
    </source>
</evidence>
<feature type="transmembrane region" description="Helical" evidence="5">
    <location>
        <begin position="82"/>
        <end position="102"/>
    </location>
</feature>
<dbReference type="PROSITE" id="PS50850">
    <property type="entry name" value="MFS"/>
    <property type="match status" value="1"/>
</dbReference>
<protein>
    <recommendedName>
        <fullName evidence="6">Major facilitator superfamily (MFS) profile domain-containing protein</fullName>
    </recommendedName>
</protein>
<dbReference type="GO" id="GO:0005886">
    <property type="term" value="C:plasma membrane"/>
    <property type="evidence" value="ECO:0007669"/>
    <property type="project" value="TreeGrafter"/>
</dbReference>
<evidence type="ECO:0000313" key="8">
    <source>
        <dbReference type="Proteomes" id="UP000054018"/>
    </source>
</evidence>
<dbReference type="Gene3D" id="1.20.1250.20">
    <property type="entry name" value="MFS general substrate transporter like domains"/>
    <property type="match status" value="1"/>
</dbReference>
<keyword evidence="2 5" id="KW-0812">Transmembrane</keyword>
<dbReference type="AlphaFoldDB" id="A0A0C9Z7B2"/>
<feature type="transmembrane region" description="Helical" evidence="5">
    <location>
        <begin position="45"/>
        <end position="67"/>
    </location>
</feature>
<keyword evidence="4 5" id="KW-0472">Membrane</keyword>
<dbReference type="PANTHER" id="PTHR23502:SF7">
    <property type="entry name" value="DRUG_PROTON ANTIPORTER YHK8-RELATED"/>
    <property type="match status" value="1"/>
</dbReference>
<feature type="non-terminal residue" evidence="7">
    <location>
        <position position="1"/>
    </location>
</feature>
<evidence type="ECO:0000256" key="3">
    <source>
        <dbReference type="ARBA" id="ARBA00022989"/>
    </source>
</evidence>
<evidence type="ECO:0000313" key="7">
    <source>
        <dbReference type="EMBL" id="KIK25166.1"/>
    </source>
</evidence>
<organism evidence="7 8">
    <name type="scientific">Pisolithus microcarpus 441</name>
    <dbReference type="NCBI Taxonomy" id="765257"/>
    <lineage>
        <taxon>Eukaryota</taxon>
        <taxon>Fungi</taxon>
        <taxon>Dikarya</taxon>
        <taxon>Basidiomycota</taxon>
        <taxon>Agaricomycotina</taxon>
        <taxon>Agaricomycetes</taxon>
        <taxon>Agaricomycetidae</taxon>
        <taxon>Boletales</taxon>
        <taxon>Sclerodermatineae</taxon>
        <taxon>Pisolithaceae</taxon>
        <taxon>Pisolithus</taxon>
    </lineage>
</organism>
<dbReference type="InterPro" id="IPR036259">
    <property type="entry name" value="MFS_trans_sf"/>
</dbReference>